<name>A0A183SKJ7_SCHSO</name>
<feature type="repeat" description="ANK" evidence="3">
    <location>
        <begin position="161"/>
        <end position="188"/>
    </location>
</feature>
<feature type="repeat" description="ANK" evidence="3">
    <location>
        <begin position="189"/>
        <end position="221"/>
    </location>
</feature>
<evidence type="ECO:0000256" key="3">
    <source>
        <dbReference type="PROSITE-ProRule" id="PRU00023"/>
    </source>
</evidence>
<dbReference type="PROSITE" id="PS50088">
    <property type="entry name" value="ANK_REPEAT"/>
    <property type="match status" value="2"/>
</dbReference>
<dbReference type="InterPro" id="IPR036770">
    <property type="entry name" value="Ankyrin_rpt-contain_sf"/>
</dbReference>
<keyword evidence="6" id="KW-1185">Reference proteome</keyword>
<dbReference type="Pfam" id="PF12796">
    <property type="entry name" value="Ank_2"/>
    <property type="match status" value="1"/>
</dbReference>
<dbReference type="Gene3D" id="1.25.40.20">
    <property type="entry name" value="Ankyrin repeat-containing domain"/>
    <property type="match status" value="1"/>
</dbReference>
<organism evidence="7">
    <name type="scientific">Schistocephalus solidus</name>
    <name type="common">Tapeworm</name>
    <dbReference type="NCBI Taxonomy" id="70667"/>
    <lineage>
        <taxon>Eukaryota</taxon>
        <taxon>Metazoa</taxon>
        <taxon>Spiralia</taxon>
        <taxon>Lophotrochozoa</taxon>
        <taxon>Platyhelminthes</taxon>
        <taxon>Cestoda</taxon>
        <taxon>Eucestoda</taxon>
        <taxon>Diphyllobothriidea</taxon>
        <taxon>Diphyllobothriidae</taxon>
        <taxon>Schistocephalus</taxon>
    </lineage>
</organism>
<dbReference type="PROSITE" id="PS50297">
    <property type="entry name" value="ANK_REP_REGION"/>
    <property type="match status" value="1"/>
</dbReference>
<dbReference type="EMBL" id="UYSU01032983">
    <property type="protein sequence ID" value="VDL91130.1"/>
    <property type="molecule type" value="Genomic_DNA"/>
</dbReference>
<reference evidence="7" key="1">
    <citation type="submission" date="2016-06" db="UniProtKB">
        <authorList>
            <consortium name="WormBaseParasite"/>
        </authorList>
    </citation>
    <scope>IDENTIFICATION</scope>
</reference>
<dbReference type="Proteomes" id="UP000275846">
    <property type="component" value="Unassembled WGS sequence"/>
</dbReference>
<gene>
    <name evidence="5" type="ORF">SSLN_LOCUS4745</name>
</gene>
<evidence type="ECO:0000313" key="7">
    <source>
        <dbReference type="WBParaSite" id="SSLN_0000490001-mRNA-1"/>
    </source>
</evidence>
<dbReference type="InterPro" id="IPR050776">
    <property type="entry name" value="Ank_Repeat/CDKN_Inhibitor"/>
</dbReference>
<protein>
    <submittedName>
        <fullName evidence="7">ANK_REP_REGION domain-containing protein</fullName>
    </submittedName>
</protein>
<proteinExistence type="predicted"/>
<dbReference type="PANTHER" id="PTHR24201:SF16">
    <property type="entry name" value="ANKYRIN-1-LIKE-RELATED"/>
    <property type="match status" value="1"/>
</dbReference>
<reference evidence="5 6" key="2">
    <citation type="submission" date="2018-11" db="EMBL/GenBank/DDBJ databases">
        <authorList>
            <consortium name="Pathogen Informatics"/>
        </authorList>
    </citation>
    <scope>NUCLEOTIDE SEQUENCE [LARGE SCALE GENOMIC DNA]</scope>
    <source>
        <strain evidence="5 6">NST_G2</strain>
    </source>
</reference>
<dbReference type="WBParaSite" id="SSLN_0000490001-mRNA-1">
    <property type="protein sequence ID" value="SSLN_0000490001-mRNA-1"/>
    <property type="gene ID" value="SSLN_0000490001"/>
</dbReference>
<dbReference type="AlphaFoldDB" id="A0A183SKJ7"/>
<dbReference type="OrthoDB" id="10071127at2759"/>
<evidence type="ECO:0000256" key="2">
    <source>
        <dbReference type="ARBA" id="ARBA00023043"/>
    </source>
</evidence>
<evidence type="ECO:0000256" key="1">
    <source>
        <dbReference type="ARBA" id="ARBA00022737"/>
    </source>
</evidence>
<dbReference type="SUPFAM" id="SSF48403">
    <property type="entry name" value="Ankyrin repeat"/>
    <property type="match status" value="1"/>
</dbReference>
<dbReference type="SMART" id="SM00248">
    <property type="entry name" value="ANK"/>
    <property type="match status" value="4"/>
</dbReference>
<keyword evidence="1" id="KW-0677">Repeat</keyword>
<evidence type="ECO:0000313" key="5">
    <source>
        <dbReference type="EMBL" id="VDL91130.1"/>
    </source>
</evidence>
<keyword evidence="2 3" id="KW-0040">ANK repeat</keyword>
<feature type="region of interest" description="Disordered" evidence="4">
    <location>
        <begin position="498"/>
        <end position="525"/>
    </location>
</feature>
<dbReference type="InterPro" id="IPR002110">
    <property type="entry name" value="Ankyrin_rpt"/>
</dbReference>
<dbReference type="PANTHER" id="PTHR24201">
    <property type="entry name" value="ANK_REP_REGION DOMAIN-CONTAINING PROTEIN"/>
    <property type="match status" value="1"/>
</dbReference>
<accession>A0A183SKJ7</accession>
<evidence type="ECO:0000256" key="4">
    <source>
        <dbReference type="SAM" id="MobiDB-lite"/>
    </source>
</evidence>
<evidence type="ECO:0000313" key="6">
    <source>
        <dbReference type="Proteomes" id="UP000275846"/>
    </source>
</evidence>
<sequence>MLLWPPLTGTQLSPVAPRSWVLPSGHTPGNRHDRRAKPVANFSVVLPILPDLLLPVRVSPSVASILQQCAVLPCFISSFLCLRLIFPSRFLSQLNELPPNPSNVSSATQPRQLDKFAHLSPTLLLTALRYAVSEGNVDEVINLLSLPTPPDLKARTEPRILSIAARKGFADILGILLRHGAEVDARSQSGSTALLAAADTGHFMAMAVLLQWGANVNATNLKNDTALLRAIRRGFLHCVELLISYGANPIPAVRPGMTNVLLPIQLARHTQQPEMQAILVTAIQRIEKYMLGLVKASLPPNAFLIDPGHMHHQDSVTPRSLSFFPVQLISLVDTTSFVFTFTTPPLYSQFFVTDEVQTSTISTEAEWIPDELILLYLLRVNLVEGALTPPRDGSLPTLTEINFNGLANRPELMKPDPSSGFRVFVLGSRLNNGGLNTLTLETPFSASQHAAAQPKARRRNLYIWRAPPNQSAPKDELPAPNEKILVGAYRVRMGATAFAQSPPRPGNRCVSHLTAPTVDTTDHGT</sequence>
<dbReference type="GO" id="GO:0005634">
    <property type="term" value="C:nucleus"/>
    <property type="evidence" value="ECO:0007669"/>
    <property type="project" value="TreeGrafter"/>
</dbReference>
<dbReference type="STRING" id="70667.A0A183SKJ7"/>